<evidence type="ECO:0000313" key="1">
    <source>
        <dbReference type="EMBL" id="MCD5311650.1"/>
    </source>
</evidence>
<reference evidence="1" key="1">
    <citation type="submission" date="2021-11" db="EMBL/GenBank/DDBJ databases">
        <title>Streptomyces corallinus and Kineosporia corallina sp. nov., two new coral-derived marine actinobacteria.</title>
        <authorList>
            <person name="Buangrab K."/>
            <person name="Sutthacheep M."/>
            <person name="Yeemin T."/>
            <person name="Harunari E."/>
            <person name="Igarashi Y."/>
            <person name="Sripreechasak P."/>
            <person name="Kanchanasin P."/>
            <person name="Tanasupawat S."/>
            <person name="Phongsopitanun W."/>
        </authorList>
    </citation>
    <scope>NUCLEOTIDE SEQUENCE</scope>
    <source>
        <strain evidence="1">JCM 31032</strain>
    </source>
</reference>
<dbReference type="EMBL" id="JAJOMB010000005">
    <property type="protein sequence ID" value="MCD5311650.1"/>
    <property type="molecule type" value="Genomic_DNA"/>
</dbReference>
<sequence length="224" mass="24860">MTTPDWGSPAAKAFTSGSLLESLAQAGTFTVTRFAPDRDPETSSPQHSHEIRPTGHDIVLARLEKLSAPANWFLGALPPTPHVLTERETRRKIADLVRAGRYERRPRLDVFDPKSGKPIGTIVREAPATSPHLIVVTADERLMRLSGHDWAAPDYRLKDTGGRVLAEVARESNGFMTGTFRYELTFDPVLEAPNRMLALLAVTFLDELGRKKKVNAEVWGRRAV</sequence>
<gene>
    <name evidence="1" type="ORF">LR394_12120</name>
</gene>
<comment type="caution">
    <text evidence="1">The sequence shown here is derived from an EMBL/GenBank/DDBJ whole genome shotgun (WGS) entry which is preliminary data.</text>
</comment>
<dbReference type="Proteomes" id="UP001138997">
    <property type="component" value="Unassembled WGS sequence"/>
</dbReference>
<keyword evidence="2" id="KW-1185">Reference proteome</keyword>
<name>A0A9X1SUF2_9ACTN</name>
<protein>
    <recommendedName>
        <fullName evidence="3">Scramblase</fullName>
    </recommendedName>
</protein>
<proteinExistence type="predicted"/>
<accession>A0A9X1SUF2</accession>
<dbReference type="RefSeq" id="WP_231441058.1">
    <property type="nucleotide sequence ID" value="NZ_JAJOMB010000005.1"/>
</dbReference>
<evidence type="ECO:0000313" key="2">
    <source>
        <dbReference type="Proteomes" id="UP001138997"/>
    </source>
</evidence>
<organism evidence="1 2">
    <name type="scientific">Kineosporia babensis</name>
    <dbReference type="NCBI Taxonomy" id="499548"/>
    <lineage>
        <taxon>Bacteria</taxon>
        <taxon>Bacillati</taxon>
        <taxon>Actinomycetota</taxon>
        <taxon>Actinomycetes</taxon>
        <taxon>Kineosporiales</taxon>
        <taxon>Kineosporiaceae</taxon>
        <taxon>Kineosporia</taxon>
    </lineage>
</organism>
<dbReference type="AlphaFoldDB" id="A0A9X1SUF2"/>
<evidence type="ECO:0008006" key="3">
    <source>
        <dbReference type="Google" id="ProtNLM"/>
    </source>
</evidence>